<dbReference type="PANTHER" id="PTHR30461">
    <property type="entry name" value="DNA-INVERTASE FROM LAMBDOID PROPHAGE"/>
    <property type="match status" value="1"/>
</dbReference>
<comment type="caution">
    <text evidence="4">The sequence shown here is derived from an EMBL/GenBank/DDBJ whole genome shotgun (WGS) entry which is preliminary data.</text>
</comment>
<proteinExistence type="predicted"/>
<dbReference type="RefSeq" id="WP_219201105.1">
    <property type="nucleotide sequence ID" value="NZ_JAHWQX010000002.1"/>
</dbReference>
<dbReference type="PROSITE" id="PS51736">
    <property type="entry name" value="RECOMBINASES_3"/>
    <property type="match status" value="1"/>
</dbReference>
<dbReference type="Pfam" id="PF07508">
    <property type="entry name" value="Recombinase"/>
    <property type="match status" value="1"/>
</dbReference>
<protein>
    <submittedName>
        <fullName evidence="4">Recombinase family protein</fullName>
    </submittedName>
</protein>
<reference evidence="4" key="1">
    <citation type="submission" date="2021-07" db="EMBL/GenBank/DDBJ databases">
        <title>Pseudohoeflea marina sp. nov. a polyhydroxyalcanoate-producing bacterium.</title>
        <authorList>
            <person name="Zheng W."/>
            <person name="Yu S."/>
            <person name="Huang Y."/>
        </authorList>
    </citation>
    <scope>NUCLEOTIDE SEQUENCE</scope>
    <source>
        <strain evidence="4">DP4N28-3</strain>
    </source>
</reference>
<feature type="region of interest" description="Disordered" evidence="1">
    <location>
        <begin position="212"/>
        <end position="239"/>
    </location>
</feature>
<feature type="domain" description="Resolvase/invertase-type recombinase catalytic" evidence="2">
    <location>
        <begin position="5"/>
        <end position="157"/>
    </location>
</feature>
<evidence type="ECO:0000313" key="4">
    <source>
        <dbReference type="EMBL" id="MBW3097174.1"/>
    </source>
</evidence>
<evidence type="ECO:0000313" key="5">
    <source>
        <dbReference type="Proteomes" id="UP001430804"/>
    </source>
</evidence>
<dbReference type="EMBL" id="JAHWQX010000002">
    <property type="protein sequence ID" value="MBW3097174.1"/>
    <property type="molecule type" value="Genomic_DNA"/>
</dbReference>
<evidence type="ECO:0000259" key="3">
    <source>
        <dbReference type="PROSITE" id="PS51737"/>
    </source>
</evidence>
<dbReference type="InterPro" id="IPR006119">
    <property type="entry name" value="Resolv_N"/>
</dbReference>
<organism evidence="4 5">
    <name type="scientific">Pseudohoeflea coraliihabitans</name>
    <dbReference type="NCBI Taxonomy" id="2860393"/>
    <lineage>
        <taxon>Bacteria</taxon>
        <taxon>Pseudomonadati</taxon>
        <taxon>Pseudomonadota</taxon>
        <taxon>Alphaproteobacteria</taxon>
        <taxon>Hyphomicrobiales</taxon>
        <taxon>Rhizobiaceae</taxon>
        <taxon>Pseudohoeflea</taxon>
    </lineage>
</organism>
<name>A0ABS6WMI3_9HYPH</name>
<dbReference type="SMART" id="SM00857">
    <property type="entry name" value="Resolvase"/>
    <property type="match status" value="1"/>
</dbReference>
<evidence type="ECO:0000259" key="2">
    <source>
        <dbReference type="PROSITE" id="PS51736"/>
    </source>
</evidence>
<dbReference type="PANTHER" id="PTHR30461:SF23">
    <property type="entry name" value="DNA RECOMBINASE-RELATED"/>
    <property type="match status" value="1"/>
</dbReference>
<dbReference type="InterPro" id="IPR050639">
    <property type="entry name" value="SSR_resolvase"/>
</dbReference>
<keyword evidence="5" id="KW-1185">Reference proteome</keyword>
<dbReference type="Proteomes" id="UP001430804">
    <property type="component" value="Unassembled WGS sequence"/>
</dbReference>
<dbReference type="InterPro" id="IPR011109">
    <property type="entry name" value="DNA_bind_recombinase_dom"/>
</dbReference>
<accession>A0ABS6WMI3</accession>
<feature type="domain" description="Recombinase" evidence="3">
    <location>
        <begin position="165"/>
        <end position="300"/>
    </location>
</feature>
<evidence type="ECO:0000256" key="1">
    <source>
        <dbReference type="SAM" id="MobiDB-lite"/>
    </source>
</evidence>
<dbReference type="Pfam" id="PF00239">
    <property type="entry name" value="Resolvase"/>
    <property type="match status" value="1"/>
</dbReference>
<dbReference type="CDD" id="cd03768">
    <property type="entry name" value="SR_ResInv"/>
    <property type="match status" value="1"/>
</dbReference>
<gene>
    <name evidence="4" type="ORF">KY465_07770</name>
</gene>
<dbReference type="PROSITE" id="PS51737">
    <property type="entry name" value="RECOMBINASE_DNA_BIND"/>
    <property type="match status" value="1"/>
</dbReference>
<sequence>MKKIRCAIYTRKSSEEGLDQEFNSLHAQREACAAYISSQKHEGWVALPEHYDDGGISGGTLERAGLKKLLQHVDDGLVNQIVVYKIDRLTRSLADFAKLVDRLDAADASFVSVTQSFNTATSMGRLTLNVLLSFAQFEREVTAERIRDKIAASKKKGLWMGGAIPLGYEPDGRTLKIIPEEAETVRTLYDLYRQHRSLAAVMDHAKRLGLRGKAKVGTREEGKIQPDVPGSEAASATPANTPCAAGFSIERATLHYLLTNPVYAGRIRHKEIVHEGQHPPIIDPDVWEEVQQHLKETSSRKRGKGRGRRATISLLASKLVDETGDKLTPTHTNKNGTRHRYYISSRLIGGSGKDEDQKKIGGWRLPAKPLEDQIARAILSHLRDRLPVDLLINTTTDAISKIGSQLDLVDAQSRPKDARAILSCIEQATISPGAIEVSLSLEAIADAIEISEDDLNLDVRTFELPFQFRKRGVETKLVIGAETSQPIDTTLIRSIAKAHEYYDAIKSGQTFEEIAESENLSKRRIMQVIDLVFLAPDIVKQVVQGDQPAGLTAKWLGINPLPFDWQAQRRIVATL</sequence>